<keyword evidence="1" id="KW-0472">Membrane</keyword>
<proteinExistence type="predicted"/>
<dbReference type="Gene3D" id="3.30.700.10">
    <property type="entry name" value="Glycoprotein, Type 4 Pilin"/>
    <property type="match status" value="1"/>
</dbReference>
<keyword evidence="1" id="KW-0812">Transmembrane</keyword>
<dbReference type="STRING" id="1387353.BSF38_03084"/>
<reference evidence="4" key="1">
    <citation type="submission" date="2016-12" db="EMBL/GenBank/DDBJ databases">
        <title>Comparative genomics of four Isosphaeraceae planctomycetes: a common pool of plasmids and glycoside hydrolase genes.</title>
        <authorList>
            <person name="Ivanova A."/>
        </authorList>
    </citation>
    <scope>NUCLEOTIDE SEQUENCE [LARGE SCALE GENOMIC DNA]</scope>
    <source>
        <strain evidence="4">PX4</strain>
    </source>
</reference>
<name>A0A1U7CRP6_9BACT</name>
<dbReference type="NCBIfam" id="TIGR04294">
    <property type="entry name" value="pre_pil_HX9DG"/>
    <property type="match status" value="1"/>
</dbReference>
<dbReference type="Pfam" id="PF07963">
    <property type="entry name" value="N_methyl"/>
    <property type="match status" value="1"/>
</dbReference>
<dbReference type="PANTHER" id="PTHR30093">
    <property type="entry name" value="GENERAL SECRETION PATHWAY PROTEIN G"/>
    <property type="match status" value="1"/>
</dbReference>
<dbReference type="InterPro" id="IPR045584">
    <property type="entry name" value="Pilin-like"/>
</dbReference>
<dbReference type="PANTHER" id="PTHR30093:SF2">
    <property type="entry name" value="TYPE II SECRETION SYSTEM PROTEIN H"/>
    <property type="match status" value="1"/>
</dbReference>
<dbReference type="PROSITE" id="PS00409">
    <property type="entry name" value="PROKAR_NTER_METHYL"/>
    <property type="match status" value="1"/>
</dbReference>
<sequence>MKIPAFLPTRPPGASRLRRRAGFTLIELLVVIAIIAVLIALLLPAVQSAREAARRAQCVNNLKQMGLAMHNYESTNGGFPPGALYYGFGAGNASSFKNGWSVRILNYLEQRQVYDSYNFYFTFTNWANQTAVKTSISSFICPSSPRGGEVIQGIPNLDVGYFIGPDRAAARSDYFTARSVVPAWYSDDPELAAALQWTKHTPFSAITDGTSNTMLVYEVAGKPDFYSRRSLVRTWASDVANNVYFETGAWGGYMSMRLVTFKGAAFGAPCAIDCHNGWDYDGPCVVNCHNGWNSAYSFHPGGINTLACDGSVRFVKESVSPSVFLAFGTRAQGEILSADAF</sequence>
<dbReference type="InterPro" id="IPR012902">
    <property type="entry name" value="N_methyl_site"/>
</dbReference>
<evidence type="ECO:0000313" key="3">
    <source>
        <dbReference type="EMBL" id="APW61566.1"/>
    </source>
</evidence>
<dbReference type="RefSeq" id="WP_076347018.1">
    <property type="nucleotide sequence ID" value="NZ_CP019082.1"/>
</dbReference>
<dbReference type="NCBIfam" id="TIGR02532">
    <property type="entry name" value="IV_pilin_GFxxxE"/>
    <property type="match status" value="1"/>
</dbReference>
<keyword evidence="1" id="KW-1133">Transmembrane helix</keyword>
<dbReference type="AlphaFoldDB" id="A0A1U7CRP6"/>
<dbReference type="Proteomes" id="UP000186309">
    <property type="component" value="Chromosome"/>
</dbReference>
<dbReference type="KEGG" id="pbor:BSF38_03084"/>
<accession>A0A1U7CRP6</accession>
<evidence type="ECO:0000259" key="2">
    <source>
        <dbReference type="Pfam" id="PF07596"/>
    </source>
</evidence>
<keyword evidence="4" id="KW-1185">Reference proteome</keyword>
<gene>
    <name evidence="3" type="primary">pulG_4</name>
    <name evidence="3" type="ORF">BSF38_03084</name>
</gene>
<dbReference type="OrthoDB" id="289947at2"/>
<evidence type="ECO:0000256" key="1">
    <source>
        <dbReference type="SAM" id="Phobius"/>
    </source>
</evidence>
<dbReference type="InterPro" id="IPR027558">
    <property type="entry name" value="Pre_pil_HX9DG_C"/>
</dbReference>
<feature type="domain" description="DUF1559" evidence="2">
    <location>
        <begin position="47"/>
        <end position="320"/>
    </location>
</feature>
<dbReference type="InterPro" id="IPR011453">
    <property type="entry name" value="DUF1559"/>
</dbReference>
<dbReference type="Pfam" id="PF07596">
    <property type="entry name" value="SBP_bac_10"/>
    <property type="match status" value="1"/>
</dbReference>
<feature type="transmembrane region" description="Helical" evidence="1">
    <location>
        <begin position="21"/>
        <end position="46"/>
    </location>
</feature>
<protein>
    <submittedName>
        <fullName evidence="3">Type II secretion system protein G</fullName>
    </submittedName>
</protein>
<dbReference type="EMBL" id="CP019082">
    <property type="protein sequence ID" value="APW61566.1"/>
    <property type="molecule type" value="Genomic_DNA"/>
</dbReference>
<dbReference type="SUPFAM" id="SSF54523">
    <property type="entry name" value="Pili subunits"/>
    <property type="match status" value="1"/>
</dbReference>
<evidence type="ECO:0000313" key="4">
    <source>
        <dbReference type="Proteomes" id="UP000186309"/>
    </source>
</evidence>
<organism evidence="3 4">
    <name type="scientific">Paludisphaera borealis</name>
    <dbReference type="NCBI Taxonomy" id="1387353"/>
    <lineage>
        <taxon>Bacteria</taxon>
        <taxon>Pseudomonadati</taxon>
        <taxon>Planctomycetota</taxon>
        <taxon>Planctomycetia</taxon>
        <taxon>Isosphaerales</taxon>
        <taxon>Isosphaeraceae</taxon>
        <taxon>Paludisphaera</taxon>
    </lineage>
</organism>